<sequence>MGQQRCNNSGCEQLVAALPTQLDAQGWDMQQ</sequence>
<dbReference type="EMBL" id="BLLF01005580">
    <property type="protein sequence ID" value="GFH31380.1"/>
    <property type="molecule type" value="Genomic_DNA"/>
</dbReference>
<name>A0A6A0AER3_HAELA</name>
<reference evidence="1 2" key="1">
    <citation type="submission" date="2020-02" db="EMBL/GenBank/DDBJ databases">
        <title>Draft genome sequence of Haematococcus lacustris strain NIES-144.</title>
        <authorList>
            <person name="Morimoto D."/>
            <person name="Nakagawa S."/>
            <person name="Yoshida T."/>
            <person name="Sawayama S."/>
        </authorList>
    </citation>
    <scope>NUCLEOTIDE SEQUENCE [LARGE SCALE GENOMIC DNA]</scope>
    <source>
        <strain evidence="1 2">NIES-144</strain>
    </source>
</reference>
<evidence type="ECO:0000313" key="1">
    <source>
        <dbReference type="EMBL" id="GFH31380.1"/>
    </source>
</evidence>
<dbReference type="AlphaFoldDB" id="A0A6A0AER3"/>
<dbReference type="Proteomes" id="UP000485058">
    <property type="component" value="Unassembled WGS sequence"/>
</dbReference>
<organism evidence="1 2">
    <name type="scientific">Haematococcus lacustris</name>
    <name type="common">Green alga</name>
    <name type="synonym">Haematococcus pluvialis</name>
    <dbReference type="NCBI Taxonomy" id="44745"/>
    <lineage>
        <taxon>Eukaryota</taxon>
        <taxon>Viridiplantae</taxon>
        <taxon>Chlorophyta</taxon>
        <taxon>core chlorophytes</taxon>
        <taxon>Chlorophyceae</taxon>
        <taxon>CS clade</taxon>
        <taxon>Chlamydomonadales</taxon>
        <taxon>Haematococcaceae</taxon>
        <taxon>Haematococcus</taxon>
    </lineage>
</organism>
<gene>
    <name evidence="1" type="ORF">HaLaN_30414</name>
</gene>
<protein>
    <submittedName>
        <fullName evidence="1">Uncharacterized protein</fullName>
    </submittedName>
</protein>
<keyword evidence="2" id="KW-1185">Reference proteome</keyword>
<evidence type="ECO:0000313" key="2">
    <source>
        <dbReference type="Proteomes" id="UP000485058"/>
    </source>
</evidence>
<feature type="non-terminal residue" evidence="1">
    <location>
        <position position="31"/>
    </location>
</feature>
<proteinExistence type="predicted"/>
<comment type="caution">
    <text evidence="1">The sequence shown here is derived from an EMBL/GenBank/DDBJ whole genome shotgun (WGS) entry which is preliminary data.</text>
</comment>
<accession>A0A6A0AER3</accession>